<name>A0ABR1SZG5_9PEZI</name>
<evidence type="ECO:0000259" key="1">
    <source>
        <dbReference type="Pfam" id="PF01565"/>
    </source>
</evidence>
<dbReference type="Pfam" id="PF01565">
    <property type="entry name" value="FAD_binding_4"/>
    <property type="match status" value="1"/>
</dbReference>
<proteinExistence type="predicted"/>
<dbReference type="Proteomes" id="UP001444661">
    <property type="component" value="Unassembled WGS sequence"/>
</dbReference>
<feature type="domain" description="FAD linked oxidase N-terminal" evidence="1">
    <location>
        <begin position="73"/>
        <end position="126"/>
    </location>
</feature>
<gene>
    <name evidence="2" type="ORF">PG993_007339</name>
</gene>
<comment type="caution">
    <text evidence="2">The sequence shown here is derived from an EMBL/GenBank/DDBJ whole genome shotgun (WGS) entry which is preliminary data.</text>
</comment>
<organism evidence="2 3">
    <name type="scientific">Apiospora rasikravindrae</name>
    <dbReference type="NCBI Taxonomy" id="990691"/>
    <lineage>
        <taxon>Eukaryota</taxon>
        <taxon>Fungi</taxon>
        <taxon>Dikarya</taxon>
        <taxon>Ascomycota</taxon>
        <taxon>Pezizomycotina</taxon>
        <taxon>Sordariomycetes</taxon>
        <taxon>Xylariomycetidae</taxon>
        <taxon>Amphisphaeriales</taxon>
        <taxon>Apiosporaceae</taxon>
        <taxon>Apiospora</taxon>
    </lineage>
</organism>
<dbReference type="SUPFAM" id="SSF56176">
    <property type="entry name" value="FAD-binding/transporter-associated domain-like"/>
    <property type="match status" value="1"/>
</dbReference>
<protein>
    <submittedName>
        <fullName evidence="2">Fad binding domain-containing protein</fullName>
    </submittedName>
</protein>
<accession>A0ABR1SZG5</accession>
<dbReference type="EMBL" id="JAQQWK010000006">
    <property type="protein sequence ID" value="KAK8038928.1"/>
    <property type="molecule type" value="Genomic_DNA"/>
</dbReference>
<dbReference type="InterPro" id="IPR006094">
    <property type="entry name" value="Oxid_FAD_bind_N"/>
</dbReference>
<evidence type="ECO:0000313" key="2">
    <source>
        <dbReference type="EMBL" id="KAK8038928.1"/>
    </source>
</evidence>
<dbReference type="InterPro" id="IPR016167">
    <property type="entry name" value="FAD-bd_PCMH_sub1"/>
</dbReference>
<keyword evidence="3" id="KW-1185">Reference proteome</keyword>
<evidence type="ECO:0000313" key="3">
    <source>
        <dbReference type="Proteomes" id="UP001444661"/>
    </source>
</evidence>
<sequence>MSSPKIAVGGSNHGILPASSTRSIYPNTQWTSSSLPSLASSPRAPESCWVRKPPDFKAAMERWSSLDSKVPFAIIQPAEERDILATVQAALQAGIPLVPVSGGLSPWSKTIGQEGIVIDLSNYKGDLKHFAQSGLRDSNPKKLPQVHVEAIELHAPCKTELESSFVIENVDVLAVSRPPSLSWYIKPVNHEFVAAIGGKEAQVAHVSGTHEEVFVSYTKEQYDPAGIFTKQLL</sequence>
<reference evidence="2 3" key="1">
    <citation type="submission" date="2023-01" db="EMBL/GenBank/DDBJ databases">
        <title>Analysis of 21 Apiospora genomes using comparative genomics revels a genus with tremendous synthesis potential of carbohydrate active enzymes and secondary metabolites.</title>
        <authorList>
            <person name="Sorensen T."/>
        </authorList>
    </citation>
    <scope>NUCLEOTIDE SEQUENCE [LARGE SCALE GENOMIC DNA]</scope>
    <source>
        <strain evidence="2 3">CBS 33761</strain>
    </source>
</reference>
<dbReference type="InterPro" id="IPR036318">
    <property type="entry name" value="FAD-bd_PCMH-like_sf"/>
</dbReference>
<dbReference type="Gene3D" id="3.30.43.10">
    <property type="entry name" value="Uridine Diphospho-n-acetylenolpyruvylglucosamine Reductase, domain 2"/>
    <property type="match status" value="1"/>
</dbReference>